<comment type="similarity">
    <text evidence="3">Belongs to the ABC transporter superfamily. ABCB family. Heavy Metal importer (TC 3.A.1.210) subfamily.</text>
</comment>
<evidence type="ECO:0000256" key="4">
    <source>
        <dbReference type="SAM" id="Phobius"/>
    </source>
</evidence>
<dbReference type="AlphaFoldDB" id="A0A8H6Y880"/>
<evidence type="ECO:0000259" key="5">
    <source>
        <dbReference type="PROSITE" id="PS50893"/>
    </source>
</evidence>
<evidence type="ECO:0000256" key="1">
    <source>
        <dbReference type="ARBA" id="ARBA00022741"/>
    </source>
</evidence>
<feature type="domain" description="ABC transporter" evidence="5">
    <location>
        <begin position="408"/>
        <end position="677"/>
    </location>
</feature>
<dbReference type="GO" id="GO:0034040">
    <property type="term" value="F:ATPase-coupled lipid transmembrane transporter activity"/>
    <property type="evidence" value="ECO:0007669"/>
    <property type="project" value="TreeGrafter"/>
</dbReference>
<organism evidence="6 7">
    <name type="scientific">Mycena venus</name>
    <dbReference type="NCBI Taxonomy" id="2733690"/>
    <lineage>
        <taxon>Eukaryota</taxon>
        <taxon>Fungi</taxon>
        <taxon>Dikarya</taxon>
        <taxon>Basidiomycota</taxon>
        <taxon>Agaricomycotina</taxon>
        <taxon>Agaricomycetes</taxon>
        <taxon>Agaricomycetidae</taxon>
        <taxon>Agaricales</taxon>
        <taxon>Marasmiineae</taxon>
        <taxon>Mycenaceae</taxon>
        <taxon>Mycena</taxon>
    </lineage>
</organism>
<dbReference type="Gene3D" id="3.40.50.300">
    <property type="entry name" value="P-loop containing nucleotide triphosphate hydrolases"/>
    <property type="match status" value="1"/>
</dbReference>
<name>A0A8H6Y880_9AGAR</name>
<dbReference type="OrthoDB" id="6500128at2759"/>
<feature type="transmembrane region" description="Helical" evidence="4">
    <location>
        <begin position="121"/>
        <end position="143"/>
    </location>
</feature>
<evidence type="ECO:0000313" key="6">
    <source>
        <dbReference type="EMBL" id="KAF7353971.1"/>
    </source>
</evidence>
<sequence length="685" mass="77323">MGKVSSEDEVHSKLDDFSYTTLQLGVWRLLLHKDSDSGDLLGFEFSSIFSSLWATLTELYTGFPIVWRFVQEMYHLAPGLFPLLWTLRLSISLESTILLYASSRLLRSVEMAFSEGRPNVAAILQAVIIRVICIVVVSIMCWARDRIQPILRTRVRDHFEEYILREQLRLDLPTSNDKNNKLEVRAHGAFYNIECLGEVLEQSFQLISQIIFTMYQPSGGITLTGLSLVAPFLASQLQKSMWDRAYVAYASNIHYLRIRALRLFASKKYREELISANIKLWIVAEYRKAREELGDISDRHPANIDKYERTPAPEILSRLSTDLPMFYWAASIVMQPGNFSISSFAILQQHAEQLRSTIGGLIYAFSEFSECISSIREFYRLEKIENKVIDGVEVYPNSNCSTESGMGFEFRNVSFAYPGAKSKYNAIKNVSLKIPAGHLVVIVGHNGSGKSTLIKLMNRLYDVDAGEILVDGLPIKNYRLADLRNAQALLAQDHTLYPLSLAENIGLGNVEHINDIEMVLQAVDSGDASDVITKLKDGLQTMLDPVQTAEGNRLDKEKHTKLQSILENLEQKAEVSGGEKQRLVAARTFMRFLSGSIRFATADEPSSALDPKAEHRLFQRLRESRGGKTLIFVTHRFGHLTKHADLVICMRDGEVAESGTHRELMARGGEYAELYAIQAQAYEDI</sequence>
<keyword evidence="4" id="KW-0472">Membrane</keyword>
<dbReference type="PANTHER" id="PTHR24221:SF654">
    <property type="entry name" value="ATP-BINDING CASSETTE SUB-FAMILY B MEMBER 6"/>
    <property type="match status" value="1"/>
</dbReference>
<evidence type="ECO:0000313" key="7">
    <source>
        <dbReference type="Proteomes" id="UP000620124"/>
    </source>
</evidence>
<evidence type="ECO:0000256" key="2">
    <source>
        <dbReference type="ARBA" id="ARBA00022840"/>
    </source>
</evidence>
<dbReference type="Pfam" id="PF00005">
    <property type="entry name" value="ABC_tran"/>
    <property type="match status" value="1"/>
</dbReference>
<dbReference type="InterPro" id="IPR003439">
    <property type="entry name" value="ABC_transporter-like_ATP-bd"/>
</dbReference>
<dbReference type="SUPFAM" id="SSF52540">
    <property type="entry name" value="P-loop containing nucleoside triphosphate hydrolases"/>
    <property type="match status" value="1"/>
</dbReference>
<protein>
    <submittedName>
        <fullName evidence="6">Lipid A export ATP-binding/permease protein MsbA</fullName>
    </submittedName>
</protein>
<dbReference type="GO" id="GO:0005524">
    <property type="term" value="F:ATP binding"/>
    <property type="evidence" value="ECO:0007669"/>
    <property type="project" value="UniProtKB-KW"/>
</dbReference>
<accession>A0A8H6Y880</accession>
<feature type="transmembrane region" description="Helical" evidence="4">
    <location>
        <begin position="45"/>
        <end position="67"/>
    </location>
</feature>
<comment type="caution">
    <text evidence="6">The sequence shown here is derived from an EMBL/GenBank/DDBJ whole genome shotgun (WGS) entry which is preliminary data.</text>
</comment>
<reference evidence="6" key="1">
    <citation type="submission" date="2020-05" db="EMBL/GenBank/DDBJ databases">
        <title>Mycena genomes resolve the evolution of fungal bioluminescence.</title>
        <authorList>
            <person name="Tsai I.J."/>
        </authorList>
    </citation>
    <scope>NUCLEOTIDE SEQUENCE</scope>
    <source>
        <strain evidence="6">CCC161011</strain>
    </source>
</reference>
<dbReference type="PANTHER" id="PTHR24221">
    <property type="entry name" value="ATP-BINDING CASSETTE SUB-FAMILY B"/>
    <property type="match status" value="1"/>
</dbReference>
<keyword evidence="7" id="KW-1185">Reference proteome</keyword>
<dbReference type="InterPro" id="IPR003593">
    <property type="entry name" value="AAA+_ATPase"/>
</dbReference>
<evidence type="ECO:0000256" key="3">
    <source>
        <dbReference type="ARBA" id="ARBA00024363"/>
    </source>
</evidence>
<keyword evidence="4" id="KW-1133">Transmembrane helix</keyword>
<dbReference type="SMART" id="SM00382">
    <property type="entry name" value="AAA"/>
    <property type="match status" value="1"/>
</dbReference>
<feature type="transmembrane region" description="Helical" evidence="4">
    <location>
        <begin position="79"/>
        <end position="101"/>
    </location>
</feature>
<dbReference type="EMBL" id="JACAZI010000008">
    <property type="protein sequence ID" value="KAF7353971.1"/>
    <property type="molecule type" value="Genomic_DNA"/>
</dbReference>
<keyword evidence="2 6" id="KW-0067">ATP-binding</keyword>
<keyword evidence="4" id="KW-0812">Transmembrane</keyword>
<dbReference type="InterPro" id="IPR027417">
    <property type="entry name" value="P-loop_NTPase"/>
</dbReference>
<dbReference type="GO" id="GO:0016887">
    <property type="term" value="F:ATP hydrolysis activity"/>
    <property type="evidence" value="ECO:0007669"/>
    <property type="project" value="InterPro"/>
</dbReference>
<proteinExistence type="inferred from homology"/>
<gene>
    <name evidence="6" type="ORF">MVEN_01083600</name>
</gene>
<keyword evidence="1" id="KW-0547">Nucleotide-binding</keyword>
<dbReference type="Proteomes" id="UP000620124">
    <property type="component" value="Unassembled WGS sequence"/>
</dbReference>
<dbReference type="InterPro" id="IPR039421">
    <property type="entry name" value="Type_1_exporter"/>
</dbReference>
<dbReference type="PROSITE" id="PS50893">
    <property type="entry name" value="ABC_TRANSPORTER_2"/>
    <property type="match status" value="1"/>
</dbReference>